<dbReference type="Pfam" id="PF13843">
    <property type="entry name" value="DDE_Tnp_1_7"/>
    <property type="match status" value="1"/>
</dbReference>
<gene>
    <name evidence="4" type="ORF">PPTG_20943</name>
</gene>
<keyword evidence="2" id="KW-0732">Signal</keyword>
<feature type="signal peptide" evidence="2">
    <location>
        <begin position="1"/>
        <end position="16"/>
    </location>
</feature>
<sequence length="724" mass="82450">MLYLYALLIDLSGNDADDANTYHDDERNYQVLDSGDESEEGDLNDLDKSDSEASVSDTIDEDDGDVFSTEERHFAYHFLEKMGGEDKVLAGEILGPALKEVATTGWHERESPDVEEFLQTPYTPVSDGDEYPDLLKAQHGPTEAALNTGGSPIALFFLFMPVSMWQHISECTLERRARAAGSVVTPTKKTKTRRDVRQDFLSVKPVLPHEICVYIGLLVARTVMPNREKLANHWRQDDVGAISRESFGQFLARDRFLDIRRNLHFNSNQDPRAKTDRAWKIRSVVNILHQTFVSSYIPPAELSFDEAMLPSRSCYNRTRMYMKDKPHKWGTKLFMLCCARSAYCIRFEVYCGQKQHIAESGVVDKKSGPAAVVRNLKAVFGDKPAGKAMRLVVVDRFYTSIVLAPPRILQGRGVVTKKKTRPKNIPRGSVTFARSKHVNNMAAICWWDSKPVHFVSVGGNLSLDRVARREKTGEQNEIACPKVIKDYHRFMGGVDVHDQLRLHRYSVQRSITYRTYYKSLFLGLVDLAITNGFIVHRAYCKMKKTKAMTHVQYMCKLHQQLIGLSEDDMYEENTFLPDEDISVEEEVFPDTESTNHSPKQNDDWRDHSGQRKRVQKNCKVCAMRTEGKRGATTTYFCDNCDFVGPIYLCVKPKWLESNKMMSCWDIWHKVYKNGKEIPEAMKTKNRVRAPRTAGSPGKSPAKRRRVGSAESEDSEDSDASEDSK</sequence>
<dbReference type="InterPro" id="IPR029526">
    <property type="entry name" value="PGBD"/>
</dbReference>
<dbReference type="RefSeq" id="XP_008892618.1">
    <property type="nucleotide sequence ID" value="XM_008894370.1"/>
</dbReference>
<reference evidence="5" key="1">
    <citation type="submission" date="2011-12" db="EMBL/GenBank/DDBJ databases">
        <authorList>
            <consortium name="The Broad Institute Genome Sequencing Platform"/>
            <person name="Russ C."/>
            <person name="Tyler B."/>
            <person name="Panabieres F."/>
            <person name="Shan W."/>
            <person name="Tripathy S."/>
            <person name="Grunwald N."/>
            <person name="Machado M."/>
            <person name="Young S.K."/>
            <person name="Zeng Q."/>
            <person name="Gargeya S."/>
            <person name="Fitzgerald M."/>
            <person name="Haas B."/>
            <person name="Abouelleil A."/>
            <person name="Alvarado L."/>
            <person name="Arachchi H.M."/>
            <person name="Berlin A."/>
            <person name="Chapman S.B."/>
            <person name="Gearin G."/>
            <person name="Goldberg J."/>
            <person name="Griggs A."/>
            <person name="Gujja S."/>
            <person name="Hansen M."/>
            <person name="Heiman D."/>
            <person name="Howarth C."/>
            <person name="Larimer J."/>
            <person name="Lui A."/>
            <person name="MacDonald P.J.P."/>
            <person name="McCowen C."/>
            <person name="Montmayeur A."/>
            <person name="Murphy C."/>
            <person name="Neiman D."/>
            <person name="Pearson M."/>
            <person name="Priest M."/>
            <person name="Roberts A."/>
            <person name="Saif S."/>
            <person name="Shea T."/>
            <person name="Sisk P."/>
            <person name="Stolte C."/>
            <person name="Sykes S."/>
            <person name="Wortman J."/>
            <person name="Nusbaum C."/>
            <person name="Birren B."/>
        </authorList>
    </citation>
    <scope>NUCLEOTIDE SEQUENCE [LARGE SCALE GENOMIC DNA]</scope>
    <source>
        <strain evidence="5">INRA-310</strain>
    </source>
</reference>
<dbReference type="OrthoDB" id="123623at2759"/>
<evidence type="ECO:0000313" key="5">
    <source>
        <dbReference type="Proteomes" id="UP000018817"/>
    </source>
</evidence>
<evidence type="ECO:0000259" key="3">
    <source>
        <dbReference type="Pfam" id="PF13843"/>
    </source>
</evidence>
<dbReference type="EMBL" id="KI669562">
    <property type="protein sequence ID" value="ETN22576.1"/>
    <property type="molecule type" value="Genomic_DNA"/>
</dbReference>
<dbReference type="GeneID" id="20189542"/>
<feature type="compositionally biased region" description="Acidic residues" evidence="1">
    <location>
        <begin position="34"/>
        <end position="44"/>
    </location>
</feature>
<dbReference type="VEuPathDB" id="FungiDB:PPTG_20943"/>
<feature type="region of interest" description="Disordered" evidence="1">
    <location>
        <begin position="32"/>
        <end position="64"/>
    </location>
</feature>
<evidence type="ECO:0000313" key="4">
    <source>
        <dbReference type="EMBL" id="ETN22576.1"/>
    </source>
</evidence>
<accession>W2RBF4</accession>
<evidence type="ECO:0000256" key="2">
    <source>
        <dbReference type="SAM" id="SignalP"/>
    </source>
</evidence>
<dbReference type="AlphaFoldDB" id="W2RBF4"/>
<proteinExistence type="predicted"/>
<dbReference type="Proteomes" id="UP000018817">
    <property type="component" value="Unassembled WGS sequence"/>
</dbReference>
<protein>
    <recommendedName>
        <fullName evidence="3">PiggyBac transposable element-derived protein domain-containing protein</fullName>
    </recommendedName>
</protein>
<dbReference type="PANTHER" id="PTHR46599">
    <property type="entry name" value="PIGGYBAC TRANSPOSABLE ELEMENT-DERIVED PROTEIN 4"/>
    <property type="match status" value="1"/>
</dbReference>
<evidence type="ECO:0000256" key="1">
    <source>
        <dbReference type="SAM" id="MobiDB-lite"/>
    </source>
</evidence>
<dbReference type="OMA" id="WHERESP"/>
<feature type="domain" description="PiggyBac transposable element-derived protein" evidence="3">
    <location>
        <begin position="151"/>
        <end position="533"/>
    </location>
</feature>
<feature type="compositionally biased region" description="Basic and acidic residues" evidence="1">
    <location>
        <begin position="599"/>
        <end position="609"/>
    </location>
</feature>
<feature type="region of interest" description="Disordered" evidence="1">
    <location>
        <begin position="587"/>
        <end position="611"/>
    </location>
</feature>
<organism evidence="4 5">
    <name type="scientific">Phytophthora nicotianae (strain INRA-310)</name>
    <name type="common">Phytophthora parasitica</name>
    <dbReference type="NCBI Taxonomy" id="761204"/>
    <lineage>
        <taxon>Eukaryota</taxon>
        <taxon>Sar</taxon>
        <taxon>Stramenopiles</taxon>
        <taxon>Oomycota</taxon>
        <taxon>Peronosporomycetes</taxon>
        <taxon>Peronosporales</taxon>
        <taxon>Peronosporaceae</taxon>
        <taxon>Phytophthora</taxon>
    </lineage>
</organism>
<feature type="compositionally biased region" description="Acidic residues" evidence="1">
    <location>
        <begin position="710"/>
        <end position="724"/>
    </location>
</feature>
<dbReference type="STRING" id="761204.W2RBF4"/>
<feature type="chain" id="PRO_5004823434" description="PiggyBac transposable element-derived protein domain-containing protein" evidence="2">
    <location>
        <begin position="17"/>
        <end position="724"/>
    </location>
</feature>
<name>W2RBF4_PHYN3</name>
<reference evidence="4 5" key="2">
    <citation type="submission" date="2013-11" db="EMBL/GenBank/DDBJ databases">
        <title>The Genome Sequence of Phytophthora parasitica INRA-310.</title>
        <authorList>
            <consortium name="The Broad Institute Genomics Platform"/>
            <person name="Russ C."/>
            <person name="Tyler B."/>
            <person name="Panabieres F."/>
            <person name="Shan W."/>
            <person name="Tripathy S."/>
            <person name="Grunwald N."/>
            <person name="Machado M."/>
            <person name="Johnson C.S."/>
            <person name="Arredondo F."/>
            <person name="Hong C."/>
            <person name="Coffey M."/>
            <person name="Young S.K."/>
            <person name="Zeng Q."/>
            <person name="Gargeya S."/>
            <person name="Fitzgerald M."/>
            <person name="Abouelleil A."/>
            <person name="Alvarado L."/>
            <person name="Chapman S.B."/>
            <person name="Gainer-Dewar J."/>
            <person name="Goldberg J."/>
            <person name="Griggs A."/>
            <person name="Gujja S."/>
            <person name="Hansen M."/>
            <person name="Howarth C."/>
            <person name="Imamovic A."/>
            <person name="Ireland A."/>
            <person name="Larimer J."/>
            <person name="McCowan C."/>
            <person name="Murphy C."/>
            <person name="Pearson M."/>
            <person name="Poon T.W."/>
            <person name="Priest M."/>
            <person name="Roberts A."/>
            <person name="Saif S."/>
            <person name="Shea T."/>
            <person name="Sykes S."/>
            <person name="Wortman J."/>
            <person name="Nusbaum C."/>
            <person name="Birren B."/>
        </authorList>
    </citation>
    <scope>NUCLEOTIDE SEQUENCE [LARGE SCALE GENOMIC DNA]</scope>
    <source>
        <strain evidence="4 5">INRA-310</strain>
    </source>
</reference>
<feature type="region of interest" description="Disordered" evidence="1">
    <location>
        <begin position="681"/>
        <end position="724"/>
    </location>
</feature>
<dbReference type="PANTHER" id="PTHR46599:SF3">
    <property type="entry name" value="PIGGYBAC TRANSPOSABLE ELEMENT-DERIVED PROTEIN 4"/>
    <property type="match status" value="1"/>
</dbReference>